<accession>A0A0G0WWM7</accession>
<dbReference type="AlphaFoldDB" id="A0A0G0WWM7"/>
<comment type="caution">
    <text evidence="1">The sequence shown here is derived from an EMBL/GenBank/DDBJ whole genome shotgun (WGS) entry which is preliminary data.</text>
</comment>
<reference evidence="1 2" key="1">
    <citation type="journal article" date="2015" name="Nature">
        <title>rRNA introns, odd ribosomes, and small enigmatic genomes across a large radiation of phyla.</title>
        <authorList>
            <person name="Brown C.T."/>
            <person name="Hug L.A."/>
            <person name="Thomas B.C."/>
            <person name="Sharon I."/>
            <person name="Castelle C.J."/>
            <person name="Singh A."/>
            <person name="Wilkins M.J."/>
            <person name="Williams K.H."/>
            <person name="Banfield J.F."/>
        </authorList>
    </citation>
    <scope>NUCLEOTIDE SEQUENCE [LARGE SCALE GENOMIC DNA]</scope>
</reference>
<evidence type="ECO:0000313" key="1">
    <source>
        <dbReference type="EMBL" id="KKS16552.1"/>
    </source>
</evidence>
<name>A0A0G0WWM7_UNCKA</name>
<evidence type="ECO:0000313" key="2">
    <source>
        <dbReference type="Proteomes" id="UP000034163"/>
    </source>
</evidence>
<protein>
    <submittedName>
        <fullName evidence="1">Uncharacterized protein</fullName>
    </submittedName>
</protein>
<dbReference type="Proteomes" id="UP000034163">
    <property type="component" value="Unassembled WGS sequence"/>
</dbReference>
<sequence length="115" mass="12528">MGRKKGKKIKCPFCKSNLVAPENPGDILVCSEHGGTCEKTMYTITIVQPGYSDAFQEVFLSLYKALTGGDWGDPDLPSVTYKNTGFLLSHGKITSDLDYAADEGPLRSIGFVKFT</sequence>
<proteinExistence type="predicted"/>
<organism evidence="1 2">
    <name type="scientific">candidate division WWE3 bacterium GW2011_GWB1_41_6</name>
    <dbReference type="NCBI Taxonomy" id="1619112"/>
    <lineage>
        <taxon>Bacteria</taxon>
        <taxon>Katanobacteria</taxon>
    </lineage>
</organism>
<gene>
    <name evidence="1" type="ORF">UU72_C0019G0017</name>
</gene>
<dbReference type="EMBL" id="LCBS01000019">
    <property type="protein sequence ID" value="KKS16552.1"/>
    <property type="molecule type" value="Genomic_DNA"/>
</dbReference>